<proteinExistence type="predicted"/>
<dbReference type="EMBL" id="KZ857506">
    <property type="protein sequence ID" value="RDX41626.1"/>
    <property type="molecule type" value="Genomic_DNA"/>
</dbReference>
<keyword evidence="3" id="KW-1185">Reference proteome</keyword>
<gene>
    <name evidence="2" type="ORF">OH76DRAFT_1467145</name>
</gene>
<accession>A0A371CMX5</accession>
<evidence type="ECO:0000313" key="3">
    <source>
        <dbReference type="Proteomes" id="UP000256964"/>
    </source>
</evidence>
<evidence type="ECO:0000256" key="1">
    <source>
        <dbReference type="SAM" id="MobiDB-lite"/>
    </source>
</evidence>
<dbReference type="Gene3D" id="1.25.40.20">
    <property type="entry name" value="Ankyrin repeat-containing domain"/>
    <property type="match status" value="1"/>
</dbReference>
<organism evidence="2 3">
    <name type="scientific">Lentinus brumalis</name>
    <dbReference type="NCBI Taxonomy" id="2498619"/>
    <lineage>
        <taxon>Eukaryota</taxon>
        <taxon>Fungi</taxon>
        <taxon>Dikarya</taxon>
        <taxon>Basidiomycota</taxon>
        <taxon>Agaricomycotina</taxon>
        <taxon>Agaricomycetes</taxon>
        <taxon>Polyporales</taxon>
        <taxon>Polyporaceae</taxon>
        <taxon>Lentinus</taxon>
    </lineage>
</organism>
<dbReference type="STRING" id="139420.A0A371CMX5"/>
<dbReference type="Proteomes" id="UP000256964">
    <property type="component" value="Unassembled WGS sequence"/>
</dbReference>
<dbReference type="InterPro" id="IPR036770">
    <property type="entry name" value="Ankyrin_rpt-contain_sf"/>
</dbReference>
<evidence type="ECO:0000313" key="2">
    <source>
        <dbReference type="EMBL" id="RDX41626.1"/>
    </source>
</evidence>
<sequence>MMANSQALDQCDVKIEAALHDEHPRALKHVYVDAIHPLLGRIGSLKAIQINRNRCNGEFMMIMDEESQELCDFVLALFDENGRLRPELVDHESQKGTGVWGRELDTGMLLYVLSVRVDIEGYRRNGVGTFLLQQLARSQFAPAGSYLIAWPSPEFQNDPRSEDGWQRDKRIAVDFFRKNHFRRVGRTQFLAYAVDASHPSRSLPIASDVAEQRQSFDEQHPPAGAQLHGLSTVLDGGPASTLGAASLEDPLCPLRVVIASQRLGIPTPDIVKRIQDAFQQKPSLVREKEEHGFAPLHVAAMCQNSLAVKALLELPPQSGVLEDLNDRDNREGLTPLELCEREMRTTKEFSQTLLGTWSGYSCTALRTVHALRRASGENIDVSEDEYVEMSRWGCTCGRCTSGWLSPRMRYRLLCTAQVCADNMMVMGLMRDGPGYEHLPEDIQETGVSKTFYRGYEAVVRAIADVLQNPGVAGVPLAENIRAIPRREMYGFLDRPGGTVECALDYVVLAARDQSPLGDSTFDDLEEETAEKGDETSLAYREMPTCVNDLDFSRVAERLGLPAQERYRSYGTAQLLETDDSDEDMDGEEEEIEEEEEEEDSDMDV</sequence>
<name>A0A371CMX5_9APHY</name>
<reference evidence="2 3" key="1">
    <citation type="journal article" date="2018" name="Biotechnol. Biofuels">
        <title>Integrative visual omics of the white-rot fungus Polyporus brumalis exposes the biotechnological potential of its oxidative enzymes for delignifying raw plant biomass.</title>
        <authorList>
            <person name="Miyauchi S."/>
            <person name="Rancon A."/>
            <person name="Drula E."/>
            <person name="Hage H."/>
            <person name="Chaduli D."/>
            <person name="Favel A."/>
            <person name="Grisel S."/>
            <person name="Henrissat B."/>
            <person name="Herpoel-Gimbert I."/>
            <person name="Ruiz-Duenas F.J."/>
            <person name="Chevret D."/>
            <person name="Hainaut M."/>
            <person name="Lin J."/>
            <person name="Wang M."/>
            <person name="Pangilinan J."/>
            <person name="Lipzen A."/>
            <person name="Lesage-Meessen L."/>
            <person name="Navarro D."/>
            <person name="Riley R."/>
            <person name="Grigoriev I.V."/>
            <person name="Zhou S."/>
            <person name="Raouche S."/>
            <person name="Rosso M.N."/>
        </authorList>
    </citation>
    <scope>NUCLEOTIDE SEQUENCE [LARGE SCALE GENOMIC DNA]</scope>
    <source>
        <strain evidence="2 3">BRFM 1820</strain>
    </source>
</reference>
<dbReference type="OrthoDB" id="2753421at2759"/>
<feature type="region of interest" description="Disordered" evidence="1">
    <location>
        <begin position="566"/>
        <end position="604"/>
    </location>
</feature>
<protein>
    <submittedName>
        <fullName evidence="2">Uncharacterized protein</fullName>
    </submittedName>
</protein>
<feature type="compositionally biased region" description="Acidic residues" evidence="1">
    <location>
        <begin position="576"/>
        <end position="604"/>
    </location>
</feature>
<dbReference type="AlphaFoldDB" id="A0A371CMX5"/>